<proteinExistence type="predicted"/>
<comment type="caution">
    <text evidence="1">The sequence shown here is derived from an EMBL/GenBank/DDBJ whole genome shotgun (WGS) entry which is preliminary data.</text>
</comment>
<dbReference type="Pfam" id="PF03966">
    <property type="entry name" value="Trm112p"/>
    <property type="match status" value="1"/>
</dbReference>
<organism evidence="1 2">
    <name type="scientific">Algoriphagus antarcticus</name>
    <dbReference type="NCBI Taxonomy" id="238540"/>
    <lineage>
        <taxon>Bacteria</taxon>
        <taxon>Pseudomonadati</taxon>
        <taxon>Bacteroidota</taxon>
        <taxon>Cytophagia</taxon>
        <taxon>Cytophagales</taxon>
        <taxon>Cyclobacteriaceae</taxon>
        <taxon>Algoriphagus</taxon>
    </lineage>
</organism>
<dbReference type="SUPFAM" id="SSF158997">
    <property type="entry name" value="Trm112p-like"/>
    <property type="match status" value="1"/>
</dbReference>
<dbReference type="RefSeq" id="WP_086542748.1">
    <property type="nucleotide sequence ID" value="NZ_MSSW01000052.1"/>
</dbReference>
<dbReference type="OrthoDB" id="678493at2"/>
<dbReference type="EMBL" id="QUNF01000017">
    <property type="protein sequence ID" value="REG83589.1"/>
    <property type="molecule type" value="Genomic_DNA"/>
</dbReference>
<protein>
    <submittedName>
        <fullName evidence="1">Uncharacterized protein YbaR (Trm112 family)</fullName>
    </submittedName>
</protein>
<dbReference type="InterPro" id="IPR005651">
    <property type="entry name" value="Trm112-like"/>
</dbReference>
<dbReference type="Gene3D" id="2.20.25.10">
    <property type="match status" value="1"/>
</dbReference>
<evidence type="ECO:0000313" key="2">
    <source>
        <dbReference type="Proteomes" id="UP000256405"/>
    </source>
</evidence>
<dbReference type="Proteomes" id="UP000256405">
    <property type="component" value="Unassembled WGS sequence"/>
</dbReference>
<gene>
    <name evidence="1" type="ORF">C8N25_11791</name>
</gene>
<keyword evidence="2" id="KW-1185">Reference proteome</keyword>
<name>A0A3E0DL87_9BACT</name>
<accession>A0A3E0DL87</accession>
<evidence type="ECO:0000313" key="1">
    <source>
        <dbReference type="EMBL" id="REG83589.1"/>
    </source>
</evidence>
<reference evidence="1 2" key="1">
    <citation type="submission" date="2018-08" db="EMBL/GenBank/DDBJ databases">
        <title>Genomic Encyclopedia of Archaeal and Bacterial Type Strains, Phase II (KMG-II): from individual species to whole genera.</title>
        <authorList>
            <person name="Goeker M."/>
        </authorList>
    </citation>
    <scope>NUCLEOTIDE SEQUENCE [LARGE SCALE GENOMIC DNA]</scope>
    <source>
        <strain evidence="1 2">DSM 15986</strain>
    </source>
</reference>
<dbReference type="AlphaFoldDB" id="A0A3E0DL87"/>
<sequence>MKLETINKLCCPFDKQDLILKIILKDEQDNIHEGWLNCPSCTRIYPIIRGIPIMNPDEYREAHLEQSVLKRWQNQLDGKEIMNFRLIDSPSIP</sequence>